<dbReference type="Proteomes" id="UP001652625">
    <property type="component" value="Chromosome 15"/>
</dbReference>
<dbReference type="InterPro" id="IPR050863">
    <property type="entry name" value="CenT-Element_Derived"/>
</dbReference>
<evidence type="ECO:0000259" key="1">
    <source>
        <dbReference type="Pfam" id="PF03184"/>
    </source>
</evidence>
<dbReference type="GeneID" id="136091752"/>
<dbReference type="InterPro" id="IPR004875">
    <property type="entry name" value="DDE_SF_endonuclease_dom"/>
</dbReference>
<evidence type="ECO:0000313" key="3">
    <source>
        <dbReference type="RefSeq" id="XP_065675533.1"/>
    </source>
</evidence>
<evidence type="ECO:0000313" key="2">
    <source>
        <dbReference type="Proteomes" id="UP001652625"/>
    </source>
</evidence>
<reference evidence="3" key="1">
    <citation type="submission" date="2025-08" db="UniProtKB">
        <authorList>
            <consortium name="RefSeq"/>
        </authorList>
    </citation>
    <scope>IDENTIFICATION</scope>
</reference>
<keyword evidence="2" id="KW-1185">Reference proteome</keyword>
<gene>
    <name evidence="3" type="primary">LOC136091752</name>
</gene>
<proteinExistence type="predicted"/>
<dbReference type="Pfam" id="PF03184">
    <property type="entry name" value="DDE_1"/>
    <property type="match status" value="1"/>
</dbReference>
<accession>A0ABM4DLX0</accession>
<sequence length="138" mass="15519">MCGIGNTIGNFILPLFIFPRARFYDTMIKGGPPGCIGYENSPKSGWMTGPLFLKVLEHIKKLLRCSKEEPILLLMDIHESHCILDAINYCCENGIRVLTFPPHCAHRMQPLDVAVNGLSSKNCPSLRMIGLYEIQEKQ</sequence>
<dbReference type="PANTHER" id="PTHR19303:SF71">
    <property type="entry name" value="ZINC FINGER PHD-TYPE DOMAIN-CONTAINING PROTEIN"/>
    <property type="match status" value="1"/>
</dbReference>
<name>A0ABM4DLX0_HYDVU</name>
<protein>
    <submittedName>
        <fullName evidence="3">Uncharacterized protein LOC136091752</fullName>
    </submittedName>
</protein>
<organism evidence="2 3">
    <name type="scientific">Hydra vulgaris</name>
    <name type="common">Hydra</name>
    <name type="synonym">Hydra attenuata</name>
    <dbReference type="NCBI Taxonomy" id="6087"/>
    <lineage>
        <taxon>Eukaryota</taxon>
        <taxon>Metazoa</taxon>
        <taxon>Cnidaria</taxon>
        <taxon>Hydrozoa</taxon>
        <taxon>Hydroidolina</taxon>
        <taxon>Anthoathecata</taxon>
        <taxon>Aplanulata</taxon>
        <taxon>Hydridae</taxon>
        <taxon>Hydra</taxon>
    </lineage>
</organism>
<dbReference type="PANTHER" id="PTHR19303">
    <property type="entry name" value="TRANSPOSON"/>
    <property type="match status" value="1"/>
</dbReference>
<feature type="domain" description="DDE-1" evidence="1">
    <location>
        <begin position="42"/>
        <end position="115"/>
    </location>
</feature>
<dbReference type="RefSeq" id="XP_065675533.1">
    <property type="nucleotide sequence ID" value="XM_065819461.1"/>
</dbReference>